<reference evidence="1" key="1">
    <citation type="submission" date="2020-01" db="EMBL/GenBank/DDBJ databases">
        <title>Genome Sequencing of Three Apophysomyces-Like Fungal Strains Confirms a Novel Fungal Genus in the Mucoromycota with divergent Burkholderia-like Endosymbiotic Bacteria.</title>
        <authorList>
            <person name="Stajich J.E."/>
            <person name="Macias A.M."/>
            <person name="Carter-House D."/>
            <person name="Lovett B."/>
            <person name="Kasson L.R."/>
            <person name="Berry K."/>
            <person name="Grigoriev I."/>
            <person name="Chang Y."/>
            <person name="Spatafora J."/>
            <person name="Kasson M.T."/>
        </authorList>
    </citation>
    <scope>NUCLEOTIDE SEQUENCE</scope>
    <source>
        <strain evidence="1">NRRL A-21654</strain>
    </source>
</reference>
<protein>
    <submittedName>
        <fullName evidence="1">Uncharacterized protein</fullName>
    </submittedName>
</protein>
<evidence type="ECO:0000313" key="1">
    <source>
        <dbReference type="EMBL" id="KAF7722574.1"/>
    </source>
</evidence>
<name>A0A8H7BJY3_9FUNG</name>
<dbReference type="EMBL" id="JABAYA010000188">
    <property type="protein sequence ID" value="KAF7722574.1"/>
    <property type="molecule type" value="Genomic_DNA"/>
</dbReference>
<organism evidence="1 2">
    <name type="scientific">Apophysomyces ossiformis</name>
    <dbReference type="NCBI Taxonomy" id="679940"/>
    <lineage>
        <taxon>Eukaryota</taxon>
        <taxon>Fungi</taxon>
        <taxon>Fungi incertae sedis</taxon>
        <taxon>Mucoromycota</taxon>
        <taxon>Mucoromycotina</taxon>
        <taxon>Mucoromycetes</taxon>
        <taxon>Mucorales</taxon>
        <taxon>Mucorineae</taxon>
        <taxon>Mucoraceae</taxon>
        <taxon>Apophysomyces</taxon>
    </lineage>
</organism>
<accession>A0A8H7BJY3</accession>
<keyword evidence="2" id="KW-1185">Reference proteome</keyword>
<comment type="caution">
    <text evidence="1">The sequence shown here is derived from an EMBL/GenBank/DDBJ whole genome shotgun (WGS) entry which is preliminary data.</text>
</comment>
<dbReference type="Proteomes" id="UP000605846">
    <property type="component" value="Unassembled WGS sequence"/>
</dbReference>
<proteinExistence type="predicted"/>
<dbReference type="AlphaFoldDB" id="A0A8H7BJY3"/>
<evidence type="ECO:0000313" key="2">
    <source>
        <dbReference type="Proteomes" id="UP000605846"/>
    </source>
</evidence>
<sequence>NVVAYRQGWARRMTGYRPLMAHFVEGNEEGMIEPTMSSNDTKLVLVTHDE</sequence>
<gene>
    <name evidence="1" type="ORF">EC973_002964</name>
</gene>
<feature type="non-terminal residue" evidence="1">
    <location>
        <position position="1"/>
    </location>
</feature>